<gene>
    <name evidence="2" type="ORF">H0H81_006936</name>
</gene>
<accession>A0A9P7GKY0</accession>
<evidence type="ECO:0000313" key="3">
    <source>
        <dbReference type="Proteomes" id="UP000717328"/>
    </source>
</evidence>
<proteinExistence type="predicted"/>
<feature type="compositionally biased region" description="Basic and acidic residues" evidence="1">
    <location>
        <begin position="43"/>
        <end position="53"/>
    </location>
</feature>
<dbReference type="EMBL" id="JABCKI010000182">
    <property type="protein sequence ID" value="KAG5651921.1"/>
    <property type="molecule type" value="Genomic_DNA"/>
</dbReference>
<name>A0A9P7GKY0_9AGAR</name>
<feature type="compositionally biased region" description="Acidic residues" evidence="1">
    <location>
        <begin position="17"/>
        <end position="29"/>
    </location>
</feature>
<protein>
    <submittedName>
        <fullName evidence="2">Uncharacterized protein</fullName>
    </submittedName>
</protein>
<reference evidence="2" key="2">
    <citation type="submission" date="2021-10" db="EMBL/GenBank/DDBJ databases">
        <title>Phylogenomics reveals ancestral predisposition of the termite-cultivated fungus Termitomyces towards a domesticated lifestyle.</title>
        <authorList>
            <person name="Auxier B."/>
            <person name="Grum-Grzhimaylo A."/>
            <person name="Cardenas M.E."/>
            <person name="Lodge J.D."/>
            <person name="Laessoe T."/>
            <person name="Pedersen O."/>
            <person name="Smith M.E."/>
            <person name="Kuyper T.W."/>
            <person name="Franco-Molano E.A."/>
            <person name="Baroni T.J."/>
            <person name="Aanen D.K."/>
        </authorList>
    </citation>
    <scope>NUCLEOTIDE SEQUENCE</scope>
    <source>
        <strain evidence="2">D49</strain>
    </source>
</reference>
<reference evidence="2" key="1">
    <citation type="submission" date="2021-02" db="EMBL/GenBank/DDBJ databases">
        <authorList>
            <person name="Nieuwenhuis M."/>
            <person name="Van De Peppel L.J.J."/>
        </authorList>
    </citation>
    <scope>NUCLEOTIDE SEQUENCE</scope>
    <source>
        <strain evidence="2">D49</strain>
    </source>
</reference>
<evidence type="ECO:0000313" key="2">
    <source>
        <dbReference type="EMBL" id="KAG5651921.1"/>
    </source>
</evidence>
<evidence type="ECO:0000256" key="1">
    <source>
        <dbReference type="SAM" id="MobiDB-lite"/>
    </source>
</evidence>
<dbReference type="AlphaFoldDB" id="A0A9P7GKY0"/>
<dbReference type="Proteomes" id="UP000717328">
    <property type="component" value="Unassembled WGS sequence"/>
</dbReference>
<comment type="caution">
    <text evidence="2">The sequence shown here is derived from an EMBL/GenBank/DDBJ whole genome shotgun (WGS) entry which is preliminary data.</text>
</comment>
<organism evidence="2 3">
    <name type="scientific">Sphagnurus paluster</name>
    <dbReference type="NCBI Taxonomy" id="117069"/>
    <lineage>
        <taxon>Eukaryota</taxon>
        <taxon>Fungi</taxon>
        <taxon>Dikarya</taxon>
        <taxon>Basidiomycota</taxon>
        <taxon>Agaricomycotina</taxon>
        <taxon>Agaricomycetes</taxon>
        <taxon>Agaricomycetidae</taxon>
        <taxon>Agaricales</taxon>
        <taxon>Tricholomatineae</taxon>
        <taxon>Lyophyllaceae</taxon>
        <taxon>Sphagnurus</taxon>
    </lineage>
</organism>
<feature type="compositionally biased region" description="Polar residues" evidence="1">
    <location>
        <begin position="1"/>
        <end position="15"/>
    </location>
</feature>
<sequence>MNSARTPLTATSQFIQADDDDEDLDEDDIPGFTHPVLASPVGDKGKARAREPEVLAPPTSGRGGSPALSGNIGSSADGAARPARQTVGGLQVETRYSGIDTLDEPVTTTIARDLLSIYAKLVQVLYPRKSSGREVLRQVDRRHSAIINI</sequence>
<keyword evidence="3" id="KW-1185">Reference proteome</keyword>
<feature type="region of interest" description="Disordered" evidence="1">
    <location>
        <begin position="1"/>
        <end position="86"/>
    </location>
</feature>
<dbReference type="OrthoDB" id="411251at2759"/>